<feature type="compositionally biased region" description="Acidic residues" evidence="1">
    <location>
        <begin position="151"/>
        <end position="164"/>
    </location>
</feature>
<comment type="caution">
    <text evidence="3">The sequence shown here is derived from an EMBL/GenBank/DDBJ whole genome shotgun (WGS) entry which is preliminary data.</text>
</comment>
<dbReference type="EMBL" id="AAXG02000016">
    <property type="protein sequence ID" value="EDM99590.1"/>
    <property type="molecule type" value="Genomic_DNA"/>
</dbReference>
<feature type="compositionally biased region" description="Low complexity" evidence="1">
    <location>
        <begin position="141"/>
        <end position="150"/>
    </location>
</feature>
<keyword evidence="4" id="KW-1185">Reference proteome</keyword>
<keyword evidence="2" id="KW-0812">Transmembrane</keyword>
<keyword evidence="2" id="KW-0472">Membrane</keyword>
<evidence type="ECO:0000256" key="1">
    <source>
        <dbReference type="SAM" id="MobiDB-lite"/>
    </source>
</evidence>
<reference evidence="3 4" key="2">
    <citation type="submission" date="2007-06" db="EMBL/GenBank/DDBJ databases">
        <title>Draft genome sequence of Pseudoflavonifractor capillosus ATCC 29799.</title>
        <authorList>
            <person name="Sudarsanam P."/>
            <person name="Ley R."/>
            <person name="Guruge J."/>
            <person name="Turnbaugh P.J."/>
            <person name="Mahowald M."/>
            <person name="Liep D."/>
            <person name="Gordon J."/>
        </authorList>
    </citation>
    <scope>NUCLEOTIDE SEQUENCE [LARGE SCALE GENOMIC DNA]</scope>
    <source>
        <strain evidence="3 4">ATCC 29799</strain>
    </source>
</reference>
<reference evidence="3 4" key="1">
    <citation type="submission" date="2007-04" db="EMBL/GenBank/DDBJ databases">
        <authorList>
            <person name="Fulton L."/>
            <person name="Clifton S."/>
            <person name="Fulton B."/>
            <person name="Xu J."/>
            <person name="Minx P."/>
            <person name="Pepin K.H."/>
            <person name="Johnson M."/>
            <person name="Thiruvilangam P."/>
            <person name="Bhonagiri V."/>
            <person name="Nash W.E."/>
            <person name="Mardis E.R."/>
            <person name="Wilson R.K."/>
        </authorList>
    </citation>
    <scope>NUCLEOTIDE SEQUENCE [LARGE SCALE GENOMIC DNA]</scope>
    <source>
        <strain evidence="3 4">ATCC 29799</strain>
    </source>
</reference>
<organism evidence="3 4">
    <name type="scientific">Pseudoflavonifractor capillosus ATCC 29799</name>
    <dbReference type="NCBI Taxonomy" id="411467"/>
    <lineage>
        <taxon>Bacteria</taxon>
        <taxon>Bacillati</taxon>
        <taxon>Bacillota</taxon>
        <taxon>Clostridia</taxon>
        <taxon>Eubacteriales</taxon>
        <taxon>Oscillospiraceae</taxon>
        <taxon>Pseudoflavonifractor</taxon>
    </lineage>
</organism>
<dbReference type="eggNOG" id="ENOG502Z9FE">
    <property type="taxonomic scope" value="Bacteria"/>
</dbReference>
<name>A6NWQ3_9FIRM</name>
<feature type="region of interest" description="Disordered" evidence="1">
    <location>
        <begin position="141"/>
        <end position="164"/>
    </location>
</feature>
<proteinExistence type="predicted"/>
<protein>
    <submittedName>
        <fullName evidence="3">Uncharacterized protein</fullName>
    </submittedName>
</protein>
<gene>
    <name evidence="3" type="ORF">BACCAP_02647</name>
</gene>
<evidence type="ECO:0000313" key="3">
    <source>
        <dbReference type="EMBL" id="EDM99590.1"/>
    </source>
</evidence>
<evidence type="ECO:0000313" key="4">
    <source>
        <dbReference type="Proteomes" id="UP000003639"/>
    </source>
</evidence>
<accession>A6NWQ3</accession>
<evidence type="ECO:0000256" key="2">
    <source>
        <dbReference type="SAM" id="Phobius"/>
    </source>
</evidence>
<dbReference type="Proteomes" id="UP000003639">
    <property type="component" value="Unassembled WGS sequence"/>
</dbReference>
<dbReference type="AlphaFoldDB" id="A6NWQ3"/>
<feature type="transmembrane region" description="Helical" evidence="2">
    <location>
        <begin position="7"/>
        <end position="40"/>
    </location>
</feature>
<keyword evidence="2" id="KW-1133">Transmembrane helix</keyword>
<dbReference type="STRING" id="411467.BACCAP_02647"/>
<sequence>MQKRRDVLTVIGMMILLAFILRMWPILLLMLIGVFFYALWMLFHMDAAPQQPVQAPLLALPPPASEESVLNTAFSVLQRRITEQVLLRYPNARWVWGVADARERFVHGGELSILLNRAGGYRRAVVQVNNLQFCGLQYPTAEQPQQPASEPETEPSEEPEQEPETVDYGLLAFEWVEANLQALNAQCNEVIGSGKDSFRIPASQLPHGDSWPPICKELLRNGFFAAEPLADGIQVQIKVK</sequence>